<keyword evidence="3" id="KW-1185">Reference proteome</keyword>
<feature type="compositionally biased region" description="Basic and acidic residues" evidence="1">
    <location>
        <begin position="448"/>
        <end position="463"/>
    </location>
</feature>
<feature type="compositionally biased region" description="Basic and acidic residues" evidence="1">
    <location>
        <begin position="414"/>
        <end position="434"/>
    </location>
</feature>
<feature type="compositionally biased region" description="Basic and acidic residues" evidence="1">
    <location>
        <begin position="680"/>
        <end position="693"/>
    </location>
</feature>
<feature type="compositionally biased region" description="Acidic residues" evidence="1">
    <location>
        <begin position="464"/>
        <end position="474"/>
    </location>
</feature>
<name>A0A9P6MAM4_9FUNG</name>
<dbReference type="Proteomes" id="UP000749646">
    <property type="component" value="Unassembled WGS sequence"/>
</dbReference>
<feature type="region of interest" description="Disordered" evidence="1">
    <location>
        <begin position="393"/>
        <end position="693"/>
    </location>
</feature>
<proteinExistence type="predicted"/>
<feature type="compositionally biased region" description="Acidic residues" evidence="1">
    <location>
        <begin position="1"/>
        <end position="13"/>
    </location>
</feature>
<feature type="region of interest" description="Disordered" evidence="1">
    <location>
        <begin position="325"/>
        <end position="371"/>
    </location>
</feature>
<gene>
    <name evidence="2" type="ORF">BGZ65_010008</name>
</gene>
<feature type="compositionally biased region" description="Polar residues" evidence="1">
    <location>
        <begin position="538"/>
        <end position="547"/>
    </location>
</feature>
<evidence type="ECO:0000256" key="1">
    <source>
        <dbReference type="SAM" id="MobiDB-lite"/>
    </source>
</evidence>
<protein>
    <submittedName>
        <fullName evidence="2">Uncharacterized protein</fullName>
    </submittedName>
</protein>
<feature type="compositionally biased region" description="Polar residues" evidence="1">
    <location>
        <begin position="129"/>
        <end position="144"/>
    </location>
</feature>
<comment type="caution">
    <text evidence="2">The sequence shown here is derived from an EMBL/GenBank/DDBJ whole genome shotgun (WGS) entry which is preliminary data.</text>
</comment>
<dbReference type="EMBL" id="JAAAHW010003279">
    <property type="protein sequence ID" value="KAF9985752.1"/>
    <property type="molecule type" value="Genomic_DNA"/>
</dbReference>
<feature type="compositionally biased region" description="Basic and acidic residues" evidence="1">
    <location>
        <begin position="619"/>
        <end position="665"/>
    </location>
</feature>
<accession>A0A9P6MAM4</accession>
<feature type="region of interest" description="Disordered" evidence="1">
    <location>
        <begin position="1"/>
        <end position="144"/>
    </location>
</feature>
<dbReference type="OrthoDB" id="2438502at2759"/>
<reference evidence="2" key="1">
    <citation type="journal article" date="2020" name="Fungal Divers.">
        <title>Resolving the Mortierellaceae phylogeny through synthesis of multi-gene phylogenetics and phylogenomics.</title>
        <authorList>
            <person name="Vandepol N."/>
            <person name="Liber J."/>
            <person name="Desiro A."/>
            <person name="Na H."/>
            <person name="Kennedy M."/>
            <person name="Barry K."/>
            <person name="Grigoriev I.V."/>
            <person name="Miller A.N."/>
            <person name="O'Donnell K."/>
            <person name="Stajich J.E."/>
            <person name="Bonito G."/>
        </authorList>
    </citation>
    <scope>NUCLEOTIDE SEQUENCE</scope>
    <source>
        <strain evidence="2">MES-2147</strain>
    </source>
</reference>
<sequence length="693" mass="74005">MDNDGFDEEDIEGGDVGSSAFKVPAAPSATDKTPAPQASTMGGPPAGPPRGPPRKQSASTGSGPARIVPPSNNPSSPPHTAFLPTAGQLKPRVRPPPGNKVFTPYRPPERPSQAPVMYSQTGQPAFPQSYLQQPDKSFTEKSAATSIVSQGADAASSSIRPRDGGLQKRVVAGDSNVSKSSGASGPNIPAPPSPRLHVTNIAMLQSPSSATKTLKIWAIRGGLIYLGYTAIFNCGPDASGVRGLYCKATNGIGGLPKPYVAPHYNAYLGPHVDRYVKPVIRQIHRIYLKVADPVVQSAMSAAKKHVDSAKEQVISILPYPFNPKTIVHEDSDQTTPDSQQDEHEKDVPKVERVSRQPIQESDESLNKITENPERAAEALKGDPAAKAEEIVDAVQEETENVKESVQEQETPIVESDKEQVEKAAEPLLETEEHTGQAIEETNQTDSDNEIHDGTNEYDSKNSEGDDDSADETTPEEPAHVDLTHEPTPEPGVTIEPDSESSEPSSESSSEPASEPISTEVDEQESITQPVEAGEAQAEQPSSNTAESTPEFLDSPTASSEGSEQSTLHGDLTAESVEDIAQSSENVSVEEVSEDVPAPTEEKLSDEIPAATDEPNVAASEERPLNNAQLKEHSQESLEDARSKQDYTGVDQDKEQEHQAQEKPVSEDATPEQQAAPVPEAAEHGDAPKAHDEL</sequence>
<organism evidence="2 3">
    <name type="scientific">Modicella reniformis</name>
    <dbReference type="NCBI Taxonomy" id="1440133"/>
    <lineage>
        <taxon>Eukaryota</taxon>
        <taxon>Fungi</taxon>
        <taxon>Fungi incertae sedis</taxon>
        <taxon>Mucoromycota</taxon>
        <taxon>Mortierellomycotina</taxon>
        <taxon>Mortierellomycetes</taxon>
        <taxon>Mortierellales</taxon>
        <taxon>Mortierellaceae</taxon>
        <taxon>Modicella</taxon>
    </lineage>
</organism>
<evidence type="ECO:0000313" key="2">
    <source>
        <dbReference type="EMBL" id="KAF9985752.1"/>
    </source>
</evidence>
<feature type="compositionally biased region" description="Polar residues" evidence="1">
    <location>
        <begin position="555"/>
        <end position="567"/>
    </location>
</feature>
<feature type="compositionally biased region" description="Basic and acidic residues" evidence="1">
    <location>
        <begin position="340"/>
        <end position="354"/>
    </location>
</feature>
<evidence type="ECO:0000313" key="3">
    <source>
        <dbReference type="Proteomes" id="UP000749646"/>
    </source>
</evidence>
<feature type="compositionally biased region" description="Low complexity" evidence="1">
    <location>
        <begin position="501"/>
        <end position="518"/>
    </location>
</feature>
<feature type="compositionally biased region" description="Low complexity" evidence="1">
    <location>
        <begin position="670"/>
        <end position="679"/>
    </location>
</feature>
<feature type="compositionally biased region" description="Basic and acidic residues" evidence="1">
    <location>
        <begin position="476"/>
        <end position="487"/>
    </location>
</feature>
<dbReference type="AlphaFoldDB" id="A0A9P6MAM4"/>